<dbReference type="Proteomes" id="UP000826616">
    <property type="component" value="Chromosome"/>
</dbReference>
<gene>
    <name evidence="1" type="ORF">K3F53_03775</name>
</gene>
<name>A0ABX8YCE1_ANETH</name>
<accession>A0ABX8YCE1</accession>
<reference evidence="1 2" key="1">
    <citation type="submission" date="2021-08" db="EMBL/GenBank/DDBJ databases">
        <title>Complete genome sequence of the strain Aneurinibacillus thermoaerophilus CCM 8960.</title>
        <authorList>
            <person name="Musilova J."/>
            <person name="Kourilova X."/>
            <person name="Pernicova I."/>
            <person name="Bezdicek M."/>
            <person name="Lengerova M."/>
            <person name="Obruca S."/>
            <person name="Sedlar K."/>
        </authorList>
    </citation>
    <scope>NUCLEOTIDE SEQUENCE [LARGE SCALE GENOMIC DNA]</scope>
    <source>
        <strain evidence="1 2">CCM 8960</strain>
    </source>
</reference>
<dbReference type="RefSeq" id="WP_057899761.1">
    <property type="nucleotide sequence ID" value="NZ_CP080764.1"/>
</dbReference>
<organism evidence="1 2">
    <name type="scientific">Aneurinibacillus thermoaerophilus</name>
    <dbReference type="NCBI Taxonomy" id="143495"/>
    <lineage>
        <taxon>Bacteria</taxon>
        <taxon>Bacillati</taxon>
        <taxon>Bacillota</taxon>
        <taxon>Bacilli</taxon>
        <taxon>Bacillales</taxon>
        <taxon>Paenibacillaceae</taxon>
        <taxon>Aneurinibacillus group</taxon>
        <taxon>Aneurinibacillus</taxon>
    </lineage>
</organism>
<evidence type="ECO:0000313" key="2">
    <source>
        <dbReference type="Proteomes" id="UP000826616"/>
    </source>
</evidence>
<dbReference type="EMBL" id="CP080764">
    <property type="protein sequence ID" value="QYY43381.1"/>
    <property type="molecule type" value="Genomic_DNA"/>
</dbReference>
<protein>
    <submittedName>
        <fullName evidence="1">Uncharacterized protein</fullName>
    </submittedName>
</protein>
<evidence type="ECO:0000313" key="1">
    <source>
        <dbReference type="EMBL" id="QYY43381.1"/>
    </source>
</evidence>
<dbReference type="GeneID" id="97140479"/>
<keyword evidence="2" id="KW-1185">Reference proteome</keyword>
<proteinExistence type="predicted"/>
<sequence length="65" mass="7665">MEDRPCFETQIGNTTIKIRSALPFMTAEEQAQWFQDNDSLPEVRMMKRAWIRALHHIEKEKSDSA</sequence>